<sequence>MHATPDPDVTVEVVQHRFGLCCPCRRGSFTADLYRVLIRKPHVVFARGPDHTTSYIKILRSLFGTQSSPPFLSVAQLHVDSIAINHVLEGQPAFKRADLLPVLLQTAIIPPGQPALISLEQAASYAPLLCPIANGYRRERVVLVVDIEVD</sequence>
<evidence type="ECO:0000313" key="2">
    <source>
        <dbReference type="Proteomes" id="UP001498476"/>
    </source>
</evidence>
<organism evidence="1 2">
    <name type="scientific">Neonectria punicea</name>
    <dbReference type="NCBI Taxonomy" id="979145"/>
    <lineage>
        <taxon>Eukaryota</taxon>
        <taxon>Fungi</taxon>
        <taxon>Dikarya</taxon>
        <taxon>Ascomycota</taxon>
        <taxon>Pezizomycotina</taxon>
        <taxon>Sordariomycetes</taxon>
        <taxon>Hypocreomycetidae</taxon>
        <taxon>Hypocreales</taxon>
        <taxon>Nectriaceae</taxon>
        <taxon>Neonectria</taxon>
    </lineage>
</organism>
<gene>
    <name evidence="1" type="ORF">QQX98_007917</name>
</gene>
<proteinExistence type="predicted"/>
<dbReference type="EMBL" id="JAZAVJ010000136">
    <property type="protein sequence ID" value="KAK7413193.1"/>
    <property type="molecule type" value="Genomic_DNA"/>
</dbReference>
<comment type="caution">
    <text evidence="1">The sequence shown here is derived from an EMBL/GenBank/DDBJ whole genome shotgun (WGS) entry which is preliminary data.</text>
</comment>
<protein>
    <submittedName>
        <fullName evidence="1">Uncharacterized protein</fullName>
    </submittedName>
</protein>
<evidence type="ECO:0000313" key="1">
    <source>
        <dbReference type="EMBL" id="KAK7413193.1"/>
    </source>
</evidence>
<name>A0ABR1GWZ0_9HYPO</name>
<keyword evidence="2" id="KW-1185">Reference proteome</keyword>
<reference evidence="1 2" key="1">
    <citation type="journal article" date="2025" name="Microbiol. Resour. Announc.">
        <title>Draft genome sequences for Neonectria magnoliae and Neonectria punicea, canker pathogens of Liriodendron tulipifera and Acer saccharum in West Virginia.</title>
        <authorList>
            <person name="Petronek H.M."/>
            <person name="Kasson M.T."/>
            <person name="Metheny A.M."/>
            <person name="Stauder C.M."/>
            <person name="Lovett B."/>
            <person name="Lynch S.C."/>
            <person name="Garnas J.R."/>
            <person name="Kasson L.R."/>
            <person name="Stajich J.E."/>
        </authorList>
    </citation>
    <scope>NUCLEOTIDE SEQUENCE [LARGE SCALE GENOMIC DNA]</scope>
    <source>
        <strain evidence="1 2">NRRL 64653</strain>
    </source>
</reference>
<dbReference type="Proteomes" id="UP001498476">
    <property type="component" value="Unassembled WGS sequence"/>
</dbReference>
<accession>A0ABR1GWZ0</accession>